<evidence type="ECO:0000313" key="4">
    <source>
        <dbReference type="EMBL" id="QID16915.1"/>
    </source>
</evidence>
<keyword evidence="5" id="KW-1185">Reference proteome</keyword>
<dbReference type="AlphaFoldDB" id="A0A6C1B1Y8"/>
<organism evidence="4 5">
    <name type="scientific">Nitrogeniibacter mangrovi</name>
    <dbReference type="NCBI Taxonomy" id="2016596"/>
    <lineage>
        <taxon>Bacteria</taxon>
        <taxon>Pseudomonadati</taxon>
        <taxon>Pseudomonadota</taxon>
        <taxon>Betaproteobacteria</taxon>
        <taxon>Rhodocyclales</taxon>
        <taxon>Zoogloeaceae</taxon>
        <taxon>Nitrogeniibacter</taxon>
    </lineage>
</organism>
<reference evidence="4 5" key="1">
    <citation type="submission" date="2020-02" db="EMBL/GenBank/DDBJ databases">
        <title>Nitrogenibacter mangrovi gen. nov., sp. nov. isolated from mangrove sediment, a denitrifying betaproteobacterium.</title>
        <authorList>
            <person name="Liao H."/>
            <person name="Tian Y."/>
        </authorList>
    </citation>
    <scope>NUCLEOTIDE SEQUENCE [LARGE SCALE GENOMIC DNA]</scope>
    <source>
        <strain evidence="4 5">M9-3-2</strain>
    </source>
</reference>
<sequence length="124" mass="13171">MEDEPSDPAIDTATGLRYAGGRPALYQRLLGRFEVTQQDVVTRIDAAVGRGDMVEAYRLAHTLKSAAATVGAMPLSDAARALEAAYAAGRTAVAEAALTELRERFDEAMRVIRARLGTDPAPPG</sequence>
<name>A0A6C1B1Y8_9RHOO</name>
<dbReference type="EMBL" id="CP048836">
    <property type="protein sequence ID" value="QID16915.1"/>
    <property type="molecule type" value="Genomic_DNA"/>
</dbReference>
<gene>
    <name evidence="4" type="ORF">G3580_04235</name>
</gene>
<keyword evidence="2" id="KW-0597">Phosphoprotein</keyword>
<evidence type="ECO:0000256" key="1">
    <source>
        <dbReference type="ARBA" id="ARBA00023012"/>
    </source>
</evidence>
<proteinExistence type="predicted"/>
<evidence type="ECO:0000259" key="3">
    <source>
        <dbReference type="PROSITE" id="PS50894"/>
    </source>
</evidence>
<dbReference type="KEGG" id="azq:G3580_04235"/>
<dbReference type="Pfam" id="PF01627">
    <property type="entry name" value="Hpt"/>
    <property type="match status" value="1"/>
</dbReference>
<dbReference type="InterPro" id="IPR036641">
    <property type="entry name" value="HPT_dom_sf"/>
</dbReference>
<dbReference type="GO" id="GO:0000160">
    <property type="term" value="P:phosphorelay signal transduction system"/>
    <property type="evidence" value="ECO:0007669"/>
    <property type="project" value="UniProtKB-KW"/>
</dbReference>
<keyword evidence="1" id="KW-0902">Two-component regulatory system</keyword>
<dbReference type="Gene3D" id="1.20.120.160">
    <property type="entry name" value="HPT domain"/>
    <property type="match status" value="1"/>
</dbReference>
<dbReference type="RefSeq" id="WP_173764083.1">
    <property type="nucleotide sequence ID" value="NZ_CP048836.1"/>
</dbReference>
<evidence type="ECO:0000313" key="5">
    <source>
        <dbReference type="Proteomes" id="UP000501991"/>
    </source>
</evidence>
<feature type="domain" description="HPt" evidence="3">
    <location>
        <begin position="22"/>
        <end position="115"/>
    </location>
</feature>
<evidence type="ECO:0000256" key="2">
    <source>
        <dbReference type="PROSITE-ProRule" id="PRU00110"/>
    </source>
</evidence>
<dbReference type="Proteomes" id="UP000501991">
    <property type="component" value="Chromosome"/>
</dbReference>
<dbReference type="GO" id="GO:0004672">
    <property type="term" value="F:protein kinase activity"/>
    <property type="evidence" value="ECO:0007669"/>
    <property type="project" value="UniProtKB-ARBA"/>
</dbReference>
<protein>
    <submittedName>
        <fullName evidence="4">Hpt domain-containing protein</fullName>
    </submittedName>
</protein>
<dbReference type="InterPro" id="IPR008207">
    <property type="entry name" value="Sig_transdc_His_kin_Hpt_dom"/>
</dbReference>
<dbReference type="SMART" id="SM00073">
    <property type="entry name" value="HPT"/>
    <property type="match status" value="1"/>
</dbReference>
<dbReference type="PROSITE" id="PS50894">
    <property type="entry name" value="HPT"/>
    <property type="match status" value="1"/>
</dbReference>
<dbReference type="SUPFAM" id="SSF47226">
    <property type="entry name" value="Histidine-containing phosphotransfer domain, HPT domain"/>
    <property type="match status" value="1"/>
</dbReference>
<accession>A0A6C1B1Y8</accession>
<feature type="modified residue" description="Phosphohistidine" evidence="2">
    <location>
        <position position="61"/>
    </location>
</feature>